<organism evidence="2 3">
    <name type="scientific">Cirrhinus mrigala</name>
    <name type="common">Mrigala</name>
    <dbReference type="NCBI Taxonomy" id="683832"/>
    <lineage>
        <taxon>Eukaryota</taxon>
        <taxon>Metazoa</taxon>
        <taxon>Chordata</taxon>
        <taxon>Craniata</taxon>
        <taxon>Vertebrata</taxon>
        <taxon>Euteleostomi</taxon>
        <taxon>Actinopterygii</taxon>
        <taxon>Neopterygii</taxon>
        <taxon>Teleostei</taxon>
        <taxon>Ostariophysi</taxon>
        <taxon>Cypriniformes</taxon>
        <taxon>Cyprinidae</taxon>
        <taxon>Labeoninae</taxon>
        <taxon>Labeonini</taxon>
        <taxon>Cirrhinus</taxon>
    </lineage>
</organism>
<evidence type="ECO:0000256" key="1">
    <source>
        <dbReference type="SAM" id="MobiDB-lite"/>
    </source>
</evidence>
<sequence>VCPGKGLICHKDMGLGWQMEGATMECLAKGGVGQSPTIAYPPIYPDINHTEHPQQQEERRKKMCLPSSAPQQSGKFHPSSKPTATDLHSSVEGTAVNSSTKPSQIAVTTSGTTLQTVETPTQKLLMMVRKDGPDGLQWQDI</sequence>
<feature type="region of interest" description="Disordered" evidence="1">
    <location>
        <begin position="44"/>
        <end position="112"/>
    </location>
</feature>
<evidence type="ECO:0000313" key="3">
    <source>
        <dbReference type="Proteomes" id="UP001529510"/>
    </source>
</evidence>
<feature type="compositionally biased region" description="Polar residues" evidence="1">
    <location>
        <begin position="68"/>
        <end position="112"/>
    </location>
</feature>
<reference evidence="2 3" key="1">
    <citation type="submission" date="2024-05" db="EMBL/GenBank/DDBJ databases">
        <title>Genome sequencing and assembly of Indian major carp, Cirrhinus mrigala (Hamilton, 1822).</title>
        <authorList>
            <person name="Mohindra V."/>
            <person name="Chowdhury L.M."/>
            <person name="Lal K."/>
            <person name="Jena J.K."/>
        </authorList>
    </citation>
    <scope>NUCLEOTIDE SEQUENCE [LARGE SCALE GENOMIC DNA]</scope>
    <source>
        <strain evidence="2">CM1030</strain>
        <tissue evidence="2">Blood</tissue>
    </source>
</reference>
<feature type="compositionally biased region" description="Basic and acidic residues" evidence="1">
    <location>
        <begin position="48"/>
        <end position="60"/>
    </location>
</feature>
<comment type="caution">
    <text evidence="2">The sequence shown here is derived from an EMBL/GenBank/DDBJ whole genome shotgun (WGS) entry which is preliminary data.</text>
</comment>
<keyword evidence="3" id="KW-1185">Reference proteome</keyword>
<proteinExistence type="predicted"/>
<evidence type="ECO:0000313" key="2">
    <source>
        <dbReference type="EMBL" id="KAL0165984.1"/>
    </source>
</evidence>
<dbReference type="AlphaFoldDB" id="A0ABD0NW26"/>
<feature type="non-terminal residue" evidence="2">
    <location>
        <position position="1"/>
    </location>
</feature>
<name>A0ABD0NW26_CIRMR</name>
<protein>
    <recommendedName>
        <fullName evidence="4">Prolactin receptor</fullName>
    </recommendedName>
</protein>
<dbReference type="Proteomes" id="UP001529510">
    <property type="component" value="Unassembled WGS sequence"/>
</dbReference>
<dbReference type="EMBL" id="JAMKFB020000019">
    <property type="protein sequence ID" value="KAL0165984.1"/>
    <property type="molecule type" value="Genomic_DNA"/>
</dbReference>
<accession>A0ABD0NW26</accession>
<gene>
    <name evidence="2" type="ORF">M9458_037828</name>
</gene>
<evidence type="ECO:0008006" key="4">
    <source>
        <dbReference type="Google" id="ProtNLM"/>
    </source>
</evidence>